<reference evidence="3" key="1">
    <citation type="submission" date="2020-10" db="EMBL/GenBank/DDBJ databases">
        <authorList>
            <person name="Gilroy R."/>
        </authorList>
    </citation>
    <scope>NUCLEOTIDE SEQUENCE</scope>
    <source>
        <strain evidence="3">ChiHjej12B11-7776</strain>
    </source>
</reference>
<feature type="transmembrane region" description="Helical" evidence="2">
    <location>
        <begin position="81"/>
        <end position="114"/>
    </location>
</feature>
<gene>
    <name evidence="3" type="ORF">IAC72_01615</name>
</gene>
<feature type="transmembrane region" description="Helical" evidence="2">
    <location>
        <begin position="172"/>
        <end position="194"/>
    </location>
</feature>
<evidence type="ECO:0000256" key="2">
    <source>
        <dbReference type="SAM" id="Phobius"/>
    </source>
</evidence>
<protein>
    <submittedName>
        <fullName evidence="3">Uncharacterized protein</fullName>
    </submittedName>
</protein>
<accession>A0A9D1SQ56</accession>
<evidence type="ECO:0000313" key="4">
    <source>
        <dbReference type="Proteomes" id="UP000886852"/>
    </source>
</evidence>
<feature type="transmembrane region" description="Helical" evidence="2">
    <location>
        <begin position="54"/>
        <end position="75"/>
    </location>
</feature>
<organism evidence="3 4">
    <name type="scientific">Candidatus Fimimonas merdipullorum</name>
    <dbReference type="NCBI Taxonomy" id="2840822"/>
    <lineage>
        <taxon>Bacteria</taxon>
        <taxon>Pseudomonadati</taxon>
        <taxon>Myxococcota</taxon>
        <taxon>Myxococcia</taxon>
        <taxon>Myxococcales</taxon>
        <taxon>Cystobacterineae</taxon>
        <taxon>Myxococcaceae</taxon>
        <taxon>Myxococcaceae incertae sedis</taxon>
        <taxon>Candidatus Fimimonas</taxon>
    </lineage>
</organism>
<sequence length="221" mass="23280">MKDDSVPRQQDAPQNGDAAEQQNEQQLVTAEKSKTVEAKTKSNKKKKKHNTWPVKAFIMSLTLSFCVNAGSEVALSGAQLWLAILLTLIIIAIGVGFDMVGTATMSCELGPFLAMASRKVKGAKLAVKLSKNADAVSSVCCDVVGDICGVVSGVCAAAIAGTLLKNATDENLNFWISVLVSAVVSTATITFKALGKNLAVSKANNILFGVCRVLSIFSKEK</sequence>
<evidence type="ECO:0000313" key="3">
    <source>
        <dbReference type="EMBL" id="HIU90701.1"/>
    </source>
</evidence>
<feature type="region of interest" description="Disordered" evidence="1">
    <location>
        <begin position="1"/>
        <end position="47"/>
    </location>
</feature>
<reference evidence="3" key="2">
    <citation type="journal article" date="2021" name="PeerJ">
        <title>Extensive microbial diversity within the chicken gut microbiome revealed by metagenomics and culture.</title>
        <authorList>
            <person name="Gilroy R."/>
            <person name="Ravi A."/>
            <person name="Getino M."/>
            <person name="Pursley I."/>
            <person name="Horton D.L."/>
            <person name="Alikhan N.F."/>
            <person name="Baker D."/>
            <person name="Gharbi K."/>
            <person name="Hall N."/>
            <person name="Watson M."/>
            <person name="Adriaenssens E.M."/>
            <person name="Foster-Nyarko E."/>
            <person name="Jarju S."/>
            <person name="Secka A."/>
            <person name="Antonio M."/>
            <person name="Oren A."/>
            <person name="Chaudhuri R.R."/>
            <person name="La Ragione R."/>
            <person name="Hildebrand F."/>
            <person name="Pallen M.J."/>
        </authorList>
    </citation>
    <scope>NUCLEOTIDE SEQUENCE</scope>
    <source>
        <strain evidence="3">ChiHjej12B11-7776</strain>
    </source>
</reference>
<evidence type="ECO:0000256" key="1">
    <source>
        <dbReference type="SAM" id="MobiDB-lite"/>
    </source>
</evidence>
<name>A0A9D1SQ56_9BACT</name>
<keyword evidence="2" id="KW-0472">Membrane</keyword>
<dbReference type="AlphaFoldDB" id="A0A9D1SQ56"/>
<dbReference type="Proteomes" id="UP000886852">
    <property type="component" value="Unassembled WGS sequence"/>
</dbReference>
<feature type="compositionally biased region" description="Basic and acidic residues" evidence="1">
    <location>
        <begin position="31"/>
        <end position="40"/>
    </location>
</feature>
<dbReference type="EMBL" id="DVOC01000027">
    <property type="protein sequence ID" value="HIU90701.1"/>
    <property type="molecule type" value="Genomic_DNA"/>
</dbReference>
<proteinExistence type="predicted"/>
<keyword evidence="2" id="KW-1133">Transmembrane helix</keyword>
<comment type="caution">
    <text evidence="3">The sequence shown here is derived from an EMBL/GenBank/DDBJ whole genome shotgun (WGS) entry which is preliminary data.</text>
</comment>
<keyword evidence="2" id="KW-0812">Transmembrane</keyword>